<dbReference type="CDD" id="cd02440">
    <property type="entry name" value="AdoMet_MTases"/>
    <property type="match status" value="1"/>
</dbReference>
<name>A0A1G8KHN6_9ACTN</name>
<reference evidence="2 3" key="1">
    <citation type="submission" date="2016-10" db="EMBL/GenBank/DDBJ databases">
        <authorList>
            <person name="de Groot N.N."/>
        </authorList>
    </citation>
    <scope>NUCLEOTIDE SEQUENCE [LARGE SCALE GENOMIC DNA]</scope>
    <source>
        <strain evidence="2 3">CPCC 201354</strain>
    </source>
</reference>
<dbReference type="OrthoDB" id="5566900at2"/>
<evidence type="ECO:0000313" key="2">
    <source>
        <dbReference type="EMBL" id="SDI42983.1"/>
    </source>
</evidence>
<keyword evidence="2" id="KW-0808">Transferase</keyword>
<dbReference type="EMBL" id="FNCN01000051">
    <property type="protein sequence ID" value="SDI42983.1"/>
    <property type="molecule type" value="Genomic_DNA"/>
</dbReference>
<dbReference type="GO" id="GO:0008757">
    <property type="term" value="F:S-adenosylmethionine-dependent methyltransferase activity"/>
    <property type="evidence" value="ECO:0007669"/>
    <property type="project" value="InterPro"/>
</dbReference>
<dbReference type="RefSeq" id="WP_093175740.1">
    <property type="nucleotide sequence ID" value="NZ_FNCN01000051.1"/>
</dbReference>
<dbReference type="InterPro" id="IPR013216">
    <property type="entry name" value="Methyltransf_11"/>
</dbReference>
<accession>A0A1G8KHN6</accession>
<feature type="domain" description="Methyltransferase type 11" evidence="1">
    <location>
        <begin position="55"/>
        <end position="149"/>
    </location>
</feature>
<dbReference type="PANTHER" id="PTHR43861:SF1">
    <property type="entry name" value="TRANS-ACONITATE 2-METHYLTRANSFERASE"/>
    <property type="match status" value="1"/>
</dbReference>
<dbReference type="STRING" id="504805.SAMN05421505_1517"/>
<dbReference type="Proteomes" id="UP000198923">
    <property type="component" value="Unassembled WGS sequence"/>
</dbReference>
<proteinExistence type="predicted"/>
<keyword evidence="2" id="KW-0489">Methyltransferase</keyword>
<dbReference type="AlphaFoldDB" id="A0A1G8KHN6"/>
<protein>
    <submittedName>
        <fullName evidence="2">Methyltransferase domain-containing protein</fullName>
    </submittedName>
</protein>
<organism evidence="2 3">
    <name type="scientific">Sinosporangium album</name>
    <dbReference type="NCBI Taxonomy" id="504805"/>
    <lineage>
        <taxon>Bacteria</taxon>
        <taxon>Bacillati</taxon>
        <taxon>Actinomycetota</taxon>
        <taxon>Actinomycetes</taxon>
        <taxon>Streptosporangiales</taxon>
        <taxon>Streptosporangiaceae</taxon>
        <taxon>Sinosporangium</taxon>
    </lineage>
</organism>
<gene>
    <name evidence="2" type="ORF">SAMN05421505_1517</name>
</gene>
<dbReference type="PANTHER" id="PTHR43861">
    <property type="entry name" value="TRANS-ACONITATE 2-METHYLTRANSFERASE-RELATED"/>
    <property type="match status" value="1"/>
</dbReference>
<keyword evidence="3" id="KW-1185">Reference proteome</keyword>
<dbReference type="Pfam" id="PF08241">
    <property type="entry name" value="Methyltransf_11"/>
    <property type="match status" value="1"/>
</dbReference>
<dbReference type="GO" id="GO:0032259">
    <property type="term" value="P:methylation"/>
    <property type="evidence" value="ECO:0007669"/>
    <property type="project" value="UniProtKB-KW"/>
</dbReference>
<dbReference type="SUPFAM" id="SSF53335">
    <property type="entry name" value="S-adenosyl-L-methionine-dependent methyltransferases"/>
    <property type="match status" value="1"/>
</dbReference>
<sequence>MPAADQEPQGLQAISAYDGHADAFAAEASVSPYNAFYDRPTVLNLLGDLNGRRVLDAGCGPGLYLAELAARGAEAIGFDQSADMVRTARQRLSPDIRVRQHDLDQPLIWLPDQSIDLALLALVIHYVRDRVAALREVHRVLTPAGHLVISTSHPTADWLADGGSYFTAHRVEEQWSCGLLHRYWRQPLQDWCAEFTAAGFTIEQIVEHQPANGMELHHPAAYATLSREPGFIAFRLAKTASRAPADAERTGLRHR</sequence>
<dbReference type="Gene3D" id="3.40.50.150">
    <property type="entry name" value="Vaccinia Virus protein VP39"/>
    <property type="match status" value="1"/>
</dbReference>
<evidence type="ECO:0000259" key="1">
    <source>
        <dbReference type="Pfam" id="PF08241"/>
    </source>
</evidence>
<evidence type="ECO:0000313" key="3">
    <source>
        <dbReference type="Proteomes" id="UP000198923"/>
    </source>
</evidence>
<dbReference type="InterPro" id="IPR029063">
    <property type="entry name" value="SAM-dependent_MTases_sf"/>
</dbReference>